<dbReference type="PROSITE" id="PS50011">
    <property type="entry name" value="PROTEIN_KINASE_DOM"/>
    <property type="match status" value="1"/>
</dbReference>
<dbReference type="Proteomes" id="UP000663845">
    <property type="component" value="Unassembled WGS sequence"/>
</dbReference>
<dbReference type="Pfam" id="PF14593">
    <property type="entry name" value="PH_3"/>
    <property type="match status" value="1"/>
</dbReference>
<feature type="region of interest" description="Disordered" evidence="12">
    <location>
        <begin position="422"/>
        <end position="457"/>
    </location>
</feature>
<keyword evidence="8 11" id="KW-0067">ATP-binding</keyword>
<evidence type="ECO:0000256" key="2">
    <source>
        <dbReference type="ARBA" id="ARBA00012513"/>
    </source>
</evidence>
<gene>
    <name evidence="14" type="ORF">JYZ213_LOCUS11540</name>
</gene>
<dbReference type="InterPro" id="IPR008271">
    <property type="entry name" value="Ser/Thr_kinase_AS"/>
</dbReference>
<dbReference type="EC" id="2.7.11.1" evidence="2"/>
<evidence type="ECO:0000256" key="6">
    <source>
        <dbReference type="ARBA" id="ARBA00022741"/>
    </source>
</evidence>
<feature type="compositionally biased region" description="Low complexity" evidence="12">
    <location>
        <begin position="440"/>
        <end position="457"/>
    </location>
</feature>
<keyword evidence="7" id="KW-0418">Kinase</keyword>
<dbReference type="CDD" id="cd05581">
    <property type="entry name" value="STKc_PDK1"/>
    <property type="match status" value="1"/>
</dbReference>
<evidence type="ECO:0000256" key="4">
    <source>
        <dbReference type="ARBA" id="ARBA00022527"/>
    </source>
</evidence>
<comment type="catalytic activity">
    <reaction evidence="10">
        <text>L-seryl-[protein] + ATP = O-phospho-L-seryl-[protein] + ADP + H(+)</text>
        <dbReference type="Rhea" id="RHEA:17989"/>
        <dbReference type="Rhea" id="RHEA-COMP:9863"/>
        <dbReference type="Rhea" id="RHEA-COMP:11604"/>
        <dbReference type="ChEBI" id="CHEBI:15378"/>
        <dbReference type="ChEBI" id="CHEBI:29999"/>
        <dbReference type="ChEBI" id="CHEBI:30616"/>
        <dbReference type="ChEBI" id="CHEBI:83421"/>
        <dbReference type="ChEBI" id="CHEBI:456216"/>
        <dbReference type="EC" id="2.7.11.1"/>
    </reaction>
</comment>
<proteinExistence type="inferred from homology"/>
<dbReference type="Gene3D" id="1.10.510.10">
    <property type="entry name" value="Transferase(Phosphotransferase) domain 1"/>
    <property type="match status" value="2"/>
</dbReference>
<dbReference type="InterPro" id="IPR050236">
    <property type="entry name" value="Ser_Thr_kinase_AGC"/>
</dbReference>
<comment type="similarity">
    <text evidence="1">Belongs to the protein kinase superfamily. AGC Ser/Thr protein kinase family. PDPK1 subfamily.</text>
</comment>
<evidence type="ECO:0000256" key="9">
    <source>
        <dbReference type="ARBA" id="ARBA00047899"/>
    </source>
</evidence>
<dbReference type="SUPFAM" id="SSF56112">
    <property type="entry name" value="Protein kinase-like (PK-like)"/>
    <property type="match status" value="2"/>
</dbReference>
<dbReference type="Gene3D" id="3.30.200.20">
    <property type="entry name" value="Phosphorylase Kinase, domain 1"/>
    <property type="match status" value="1"/>
</dbReference>
<evidence type="ECO:0000256" key="1">
    <source>
        <dbReference type="ARBA" id="ARBA00010006"/>
    </source>
</evidence>
<sequence length="615" mass="69219">MSTSETTTMTAPNPAAARIPKKTVKDFKFIKEIGSGSYSTVFLAIESGTNRELAIKAVSKELVTRTKKISQVFREKDILALLTDCSYAVKLYCTFQDERTLYFGLTYCPNGDLLQYITDAGHLEEEVVRFYAAEIIEALEQLHNRHIVHRDLKPENILLTDDMHIQLTDFGSAEIIEALEQLHNRHIVHRDLKPENILLTDDMHIQLTDFGSGVIMDNNDSPPQSNGTKNVDEEKKPIKRTNSFVGTAQFVAPEILKRGAIHVGSDLWSLGCIIYQMTTGKHLFRGHHEYDIYNAVARVSYKLPDDFPPLITDLVQNLVRLEPSERLGSEETGGMEKLKSHAFFSQFSYDTKWGNLLNQRSPLETKVKLSSRPKLSNDELETMSSGFDDRVEARLIGLRMASDAPNGIDAIVTGSSNISLSNETSSLHETDNQSTLSDQSSTKSMYNSPSSNSSFNNNAPVVARRLQMPDHALSLSEQASKNVYHKFVQNNLIIKQGILDKKKGLFAKRRMFLITEGPAIFYVDPDAMELKGTISWTADLRIEQKDMKTFLIHVPGRTYYLTDPDQDANTWCKSLISIHYRYYNTDPNRKLSTTTSYSSSSSSSAMQTIVPVTEL</sequence>
<keyword evidence="5" id="KW-0808">Transferase</keyword>
<dbReference type="PROSITE" id="PS00107">
    <property type="entry name" value="PROTEIN_KINASE_ATP"/>
    <property type="match status" value="1"/>
</dbReference>
<dbReference type="InterPro" id="IPR039046">
    <property type="entry name" value="PDPK1"/>
</dbReference>
<evidence type="ECO:0000256" key="7">
    <source>
        <dbReference type="ARBA" id="ARBA00022777"/>
    </source>
</evidence>
<dbReference type="InterPro" id="IPR033931">
    <property type="entry name" value="PDK1-typ_PH"/>
</dbReference>
<dbReference type="InterPro" id="IPR011993">
    <property type="entry name" value="PH-like_dom_sf"/>
</dbReference>
<comment type="caution">
    <text evidence="14">The sequence shown here is derived from an EMBL/GenBank/DDBJ whole genome shotgun (WGS) entry which is preliminary data.</text>
</comment>
<dbReference type="GO" id="GO:0004674">
    <property type="term" value="F:protein serine/threonine kinase activity"/>
    <property type="evidence" value="ECO:0007669"/>
    <property type="project" value="UniProtKB-KW"/>
</dbReference>
<dbReference type="EMBL" id="CAJNOG010000087">
    <property type="protein sequence ID" value="CAF0919688.1"/>
    <property type="molecule type" value="Genomic_DNA"/>
</dbReference>
<dbReference type="AlphaFoldDB" id="A0A814AVQ0"/>
<feature type="binding site" evidence="11">
    <location>
        <position position="56"/>
    </location>
    <ligand>
        <name>ATP</name>
        <dbReference type="ChEBI" id="CHEBI:30616"/>
    </ligand>
</feature>
<comment type="catalytic activity">
    <reaction evidence="9">
        <text>L-threonyl-[protein] + ATP = O-phospho-L-threonyl-[protein] + ADP + H(+)</text>
        <dbReference type="Rhea" id="RHEA:46608"/>
        <dbReference type="Rhea" id="RHEA-COMP:11060"/>
        <dbReference type="Rhea" id="RHEA-COMP:11605"/>
        <dbReference type="ChEBI" id="CHEBI:15378"/>
        <dbReference type="ChEBI" id="CHEBI:30013"/>
        <dbReference type="ChEBI" id="CHEBI:30616"/>
        <dbReference type="ChEBI" id="CHEBI:61977"/>
        <dbReference type="ChEBI" id="CHEBI:456216"/>
        <dbReference type="EC" id="2.7.11.1"/>
    </reaction>
</comment>
<dbReference type="InterPro" id="IPR017441">
    <property type="entry name" value="Protein_kinase_ATP_BS"/>
</dbReference>
<accession>A0A814AVQ0</accession>
<reference evidence="14" key="1">
    <citation type="submission" date="2021-02" db="EMBL/GenBank/DDBJ databases">
        <authorList>
            <person name="Nowell W R."/>
        </authorList>
    </citation>
    <scope>NUCLEOTIDE SEQUENCE</scope>
</reference>
<keyword evidence="4" id="KW-0723">Serine/threonine-protein kinase</keyword>
<evidence type="ECO:0000256" key="11">
    <source>
        <dbReference type="PROSITE-ProRule" id="PRU10141"/>
    </source>
</evidence>
<organism evidence="14 15">
    <name type="scientific">Adineta steineri</name>
    <dbReference type="NCBI Taxonomy" id="433720"/>
    <lineage>
        <taxon>Eukaryota</taxon>
        <taxon>Metazoa</taxon>
        <taxon>Spiralia</taxon>
        <taxon>Gnathifera</taxon>
        <taxon>Rotifera</taxon>
        <taxon>Eurotatoria</taxon>
        <taxon>Bdelloidea</taxon>
        <taxon>Adinetida</taxon>
        <taxon>Adinetidae</taxon>
        <taxon>Adineta</taxon>
    </lineage>
</organism>
<dbReference type="SMART" id="SM00220">
    <property type="entry name" value="S_TKc"/>
    <property type="match status" value="1"/>
</dbReference>
<dbReference type="PANTHER" id="PTHR24356">
    <property type="entry name" value="SERINE/THREONINE-PROTEIN KINASE"/>
    <property type="match status" value="1"/>
</dbReference>
<dbReference type="InterPro" id="IPR011009">
    <property type="entry name" value="Kinase-like_dom_sf"/>
</dbReference>
<evidence type="ECO:0000256" key="3">
    <source>
        <dbReference type="ARBA" id="ARBA00018538"/>
    </source>
</evidence>
<evidence type="ECO:0000256" key="5">
    <source>
        <dbReference type="ARBA" id="ARBA00022679"/>
    </source>
</evidence>
<evidence type="ECO:0000256" key="10">
    <source>
        <dbReference type="ARBA" id="ARBA00048679"/>
    </source>
</evidence>
<evidence type="ECO:0000313" key="15">
    <source>
        <dbReference type="Proteomes" id="UP000663845"/>
    </source>
</evidence>
<name>A0A814AVQ0_9BILA</name>
<dbReference type="GO" id="GO:0005524">
    <property type="term" value="F:ATP binding"/>
    <property type="evidence" value="ECO:0007669"/>
    <property type="project" value="UniProtKB-UniRule"/>
</dbReference>
<dbReference type="PANTHER" id="PTHR24356:SF163">
    <property type="entry name" value="3-PHOSPHOINOSITIDE-DEPENDENT PROTEIN KINASE 1-RELATED"/>
    <property type="match status" value="1"/>
</dbReference>
<dbReference type="Pfam" id="PF00069">
    <property type="entry name" value="Pkinase"/>
    <property type="match status" value="1"/>
</dbReference>
<dbReference type="CDD" id="cd01262">
    <property type="entry name" value="PH_PDK1"/>
    <property type="match status" value="1"/>
</dbReference>
<evidence type="ECO:0000256" key="12">
    <source>
        <dbReference type="SAM" id="MobiDB-lite"/>
    </source>
</evidence>
<dbReference type="SUPFAM" id="SSF50729">
    <property type="entry name" value="PH domain-like"/>
    <property type="match status" value="1"/>
</dbReference>
<keyword evidence="6 11" id="KW-0547">Nucleotide-binding</keyword>
<evidence type="ECO:0000313" key="14">
    <source>
        <dbReference type="EMBL" id="CAF0919688.1"/>
    </source>
</evidence>
<feature type="domain" description="Protein kinase" evidence="13">
    <location>
        <begin position="27"/>
        <end position="344"/>
    </location>
</feature>
<protein>
    <recommendedName>
        <fullName evidence="3">3-phosphoinositide-dependent protein kinase 1</fullName>
        <ecNumber evidence="2">2.7.11.1</ecNumber>
    </recommendedName>
</protein>
<dbReference type="GO" id="GO:0035556">
    <property type="term" value="P:intracellular signal transduction"/>
    <property type="evidence" value="ECO:0007669"/>
    <property type="project" value="TreeGrafter"/>
</dbReference>
<evidence type="ECO:0000259" key="13">
    <source>
        <dbReference type="PROSITE" id="PS50011"/>
    </source>
</evidence>
<dbReference type="Gene3D" id="2.30.29.30">
    <property type="entry name" value="Pleckstrin-homology domain (PH domain)/Phosphotyrosine-binding domain (PTB)"/>
    <property type="match status" value="1"/>
</dbReference>
<dbReference type="InterPro" id="IPR000719">
    <property type="entry name" value="Prot_kinase_dom"/>
</dbReference>
<evidence type="ECO:0000256" key="8">
    <source>
        <dbReference type="ARBA" id="ARBA00022840"/>
    </source>
</evidence>
<dbReference type="PROSITE" id="PS00108">
    <property type="entry name" value="PROTEIN_KINASE_ST"/>
    <property type="match status" value="2"/>
</dbReference>